<dbReference type="AlphaFoldDB" id="A0AAI8AMU4"/>
<dbReference type="RefSeq" id="WP_015084104.1">
    <property type="nucleotide sequence ID" value="NC_019552.1"/>
</dbReference>
<accession>A0AAI8AMU4</accession>
<name>A0AAI8AMU4_MESHY</name>
<dbReference type="KEGG" id="mhs:MOS_277"/>
<protein>
    <submittedName>
        <fullName evidence="1">Uncharacterized protein</fullName>
    </submittedName>
</protein>
<gene>
    <name evidence="1" type="ORF">MOS_277</name>
</gene>
<dbReference type="Proteomes" id="UP000009399">
    <property type="component" value="Chromosome"/>
</dbReference>
<evidence type="ECO:0000313" key="2">
    <source>
        <dbReference type="Proteomes" id="UP000009399"/>
    </source>
</evidence>
<dbReference type="EMBL" id="CP003914">
    <property type="protein sequence ID" value="AFX74204.1"/>
    <property type="molecule type" value="Genomic_DNA"/>
</dbReference>
<evidence type="ECO:0000313" key="1">
    <source>
        <dbReference type="EMBL" id="AFX74204.1"/>
    </source>
</evidence>
<reference evidence="1 2" key="1">
    <citation type="journal article" date="2013" name="Genome Announc.">
        <title>Complete Genome Sequence of Mycoplasma hyorhinis Strain SK76.</title>
        <authorList>
            <person name="Goodison S."/>
            <person name="Urquidi V."/>
            <person name="Kumar D."/>
            <person name="Reyes L."/>
            <person name="Rosser C.J."/>
        </authorList>
    </citation>
    <scope>NUCLEOTIDE SEQUENCE [LARGE SCALE GENOMIC DNA]</scope>
    <source>
        <strain evidence="1 2">SK76</strain>
    </source>
</reference>
<proteinExistence type="predicted"/>
<sequence>MSISAKQKDKIFDNYCKNKTQCLDFSGREIIKDHKKNLQVQEENSDQFPGFWDIDHIIPQDIFDKIDHSKISVIKKYLNSEKNLQPVHRKTNEEKGNNLHFVANNKKWRVVISPYSPNSTKKQKLEIIPFDQKLINKQIDVQSLIKVKETKKNQAQGNQKASKNKKVEIEAFKNLNSSGALIVSEQNQATLDKPIPTTKSLLTSYKNQFHLLFILIDRDFNFDHLNMIEDLFKLNDLKIQFYFSEQKFSNSDLKFLTILVKHKFNNNNFGTIFESIIEALSFLEKDKLKFSLKTYPIFWSIQAVEIKDLTNFKSNIFAQFYKSQESFLATKNFFTNANLLVSNKIKNSLSLIYNLNLEQWNTDKNAKWFWLKKPY</sequence>
<organism evidence="1 2">
    <name type="scientific">Mesomycoplasma hyorhinis SK76</name>
    <dbReference type="NCBI Taxonomy" id="1118964"/>
    <lineage>
        <taxon>Bacteria</taxon>
        <taxon>Bacillati</taxon>
        <taxon>Mycoplasmatota</taxon>
        <taxon>Mycoplasmoidales</taxon>
        <taxon>Metamycoplasmataceae</taxon>
        <taxon>Mesomycoplasma</taxon>
    </lineage>
</organism>